<comment type="caution">
    <text evidence="1">The sequence shown here is derived from an EMBL/GenBank/DDBJ whole genome shotgun (WGS) entry which is preliminary data.</text>
</comment>
<dbReference type="PANTHER" id="PTHR32410">
    <property type="entry name" value="CYSTEINE/HISTIDINE-RICH C1 DOMAIN FAMILY PROTEIN"/>
    <property type="match status" value="1"/>
</dbReference>
<proteinExistence type="predicted"/>
<evidence type="ECO:0000313" key="2">
    <source>
        <dbReference type="Proteomes" id="UP000237347"/>
    </source>
</evidence>
<dbReference type="Proteomes" id="UP000237347">
    <property type="component" value="Unassembled WGS sequence"/>
</dbReference>
<dbReference type="InterPro" id="IPR046349">
    <property type="entry name" value="C1-like_sf"/>
</dbReference>
<keyword evidence="2" id="KW-1185">Reference proteome</keyword>
<dbReference type="AlphaFoldDB" id="A0AAW0LVB1"/>
<accession>A0AAW0LVB1</accession>
<dbReference type="SUPFAM" id="SSF57889">
    <property type="entry name" value="Cysteine-rich domain"/>
    <property type="match status" value="2"/>
</dbReference>
<dbReference type="EMBL" id="PKMF04000049">
    <property type="protein sequence ID" value="KAK7855097.1"/>
    <property type="molecule type" value="Genomic_DNA"/>
</dbReference>
<sequence length="227" mass="25704">MANIVMGAMNQYCVRATVVKNAMGTKLPLGLLHHPLHPLHPLILFSPWRYSNNNDFSNCQVYKLNRSKYCYGCFRRNFKLHIGCGSLVPTMEVAEAHLGHPLTLLCKWIIFTCDLCGKEDNGMPYLYNPCGFGIHRRRAIVHVDLNGHTHYGLYYCSICDFVAHLDCAITKGNIEDINLLELKEEESIESKAMLENVKDSKLDQAVDSEICKVVKIAVREDETDIAT</sequence>
<dbReference type="InterPro" id="IPR053192">
    <property type="entry name" value="Vacuole_Formation_Reg"/>
</dbReference>
<dbReference type="PANTHER" id="PTHR32410:SF163">
    <property type="entry name" value="DC1 DOMAIN-CONTAINING PROTEIN"/>
    <property type="match status" value="1"/>
</dbReference>
<name>A0AAW0LVB1_QUESU</name>
<organism evidence="1 2">
    <name type="scientific">Quercus suber</name>
    <name type="common">Cork oak</name>
    <dbReference type="NCBI Taxonomy" id="58331"/>
    <lineage>
        <taxon>Eukaryota</taxon>
        <taxon>Viridiplantae</taxon>
        <taxon>Streptophyta</taxon>
        <taxon>Embryophyta</taxon>
        <taxon>Tracheophyta</taxon>
        <taxon>Spermatophyta</taxon>
        <taxon>Magnoliopsida</taxon>
        <taxon>eudicotyledons</taxon>
        <taxon>Gunneridae</taxon>
        <taxon>Pentapetalae</taxon>
        <taxon>rosids</taxon>
        <taxon>fabids</taxon>
        <taxon>Fagales</taxon>
        <taxon>Fagaceae</taxon>
        <taxon>Quercus</taxon>
    </lineage>
</organism>
<gene>
    <name evidence="1" type="ORF">CFP56_029734</name>
</gene>
<reference evidence="1 2" key="1">
    <citation type="journal article" date="2018" name="Sci. Data">
        <title>The draft genome sequence of cork oak.</title>
        <authorList>
            <person name="Ramos A.M."/>
            <person name="Usie A."/>
            <person name="Barbosa P."/>
            <person name="Barros P.M."/>
            <person name="Capote T."/>
            <person name="Chaves I."/>
            <person name="Simoes F."/>
            <person name="Abreu I."/>
            <person name="Carrasquinho I."/>
            <person name="Faro C."/>
            <person name="Guimaraes J.B."/>
            <person name="Mendonca D."/>
            <person name="Nobrega F."/>
            <person name="Rodrigues L."/>
            <person name="Saibo N.J.M."/>
            <person name="Varela M.C."/>
            <person name="Egas C."/>
            <person name="Matos J."/>
            <person name="Miguel C.M."/>
            <person name="Oliveira M.M."/>
            <person name="Ricardo C.P."/>
            <person name="Goncalves S."/>
        </authorList>
    </citation>
    <scope>NUCLEOTIDE SEQUENCE [LARGE SCALE GENOMIC DNA]</scope>
    <source>
        <strain evidence="2">cv. HL8</strain>
    </source>
</reference>
<evidence type="ECO:0000313" key="1">
    <source>
        <dbReference type="EMBL" id="KAK7855097.1"/>
    </source>
</evidence>
<protein>
    <recommendedName>
        <fullName evidence="3">DC1 domain-containing protein</fullName>
    </recommendedName>
</protein>
<evidence type="ECO:0008006" key="3">
    <source>
        <dbReference type="Google" id="ProtNLM"/>
    </source>
</evidence>